<reference evidence="2 3" key="1">
    <citation type="submission" date="2018-02" db="EMBL/GenBank/DDBJ databases">
        <title>Complete genome of Nitrosopumilus ureaphilus PS0.</title>
        <authorList>
            <person name="Qin W."/>
            <person name="Zheng Y."/>
            <person name="Stahl D.A."/>
        </authorList>
    </citation>
    <scope>NUCLEOTIDE SEQUENCE [LARGE SCALE GENOMIC DNA]</scope>
    <source>
        <strain evidence="2 3">PS0</strain>
    </source>
</reference>
<organism evidence="2 3">
    <name type="scientific">Nitrosopumilus ureiphilus</name>
    <dbReference type="NCBI Taxonomy" id="1470067"/>
    <lineage>
        <taxon>Archaea</taxon>
        <taxon>Nitrososphaerota</taxon>
        <taxon>Nitrososphaeria</taxon>
        <taxon>Nitrosopumilales</taxon>
        <taxon>Nitrosopumilaceae</taxon>
        <taxon>Nitrosopumilus</taxon>
    </lineage>
</organism>
<protein>
    <submittedName>
        <fullName evidence="2">Uncharacterized protein</fullName>
    </submittedName>
</protein>
<name>A0A7D5M4S7_9ARCH</name>
<dbReference type="AlphaFoldDB" id="A0A7D5M4S7"/>
<evidence type="ECO:0000313" key="3">
    <source>
        <dbReference type="Proteomes" id="UP000509478"/>
    </source>
</evidence>
<keyword evidence="1" id="KW-0472">Membrane</keyword>
<keyword evidence="3" id="KW-1185">Reference proteome</keyword>
<feature type="transmembrane region" description="Helical" evidence="1">
    <location>
        <begin position="7"/>
        <end position="33"/>
    </location>
</feature>
<keyword evidence="1" id="KW-0812">Transmembrane</keyword>
<accession>A0A7D5M4S7</accession>
<dbReference type="GeneID" id="56067477"/>
<proteinExistence type="predicted"/>
<sequence>MKTRYKIVIITVCVFAGWVLFPNISGAICYFFYPGGISDNADMIEPSICSITGITFFGHPLDTNLFDENVRVKISENFSELHD</sequence>
<dbReference type="RefSeq" id="WP_179372642.1">
    <property type="nucleotide sequence ID" value="NZ_CP026995.1"/>
</dbReference>
<dbReference type="KEGG" id="nue:C5F50_05325"/>
<keyword evidence="1" id="KW-1133">Transmembrane helix</keyword>
<evidence type="ECO:0000256" key="1">
    <source>
        <dbReference type="SAM" id="Phobius"/>
    </source>
</evidence>
<evidence type="ECO:0000313" key="2">
    <source>
        <dbReference type="EMBL" id="QLH06553.1"/>
    </source>
</evidence>
<gene>
    <name evidence="2" type="ORF">C5F50_05325</name>
</gene>
<dbReference type="Proteomes" id="UP000509478">
    <property type="component" value="Chromosome"/>
</dbReference>
<dbReference type="EMBL" id="CP026995">
    <property type="protein sequence ID" value="QLH06553.1"/>
    <property type="molecule type" value="Genomic_DNA"/>
</dbReference>
<dbReference type="OrthoDB" id="381395at2157"/>